<dbReference type="SUPFAM" id="SSF55811">
    <property type="entry name" value="Nudix"/>
    <property type="match status" value="1"/>
</dbReference>
<dbReference type="PROSITE" id="PS51382">
    <property type="entry name" value="SPX"/>
    <property type="match status" value="1"/>
</dbReference>
<protein>
    <submittedName>
        <fullName evidence="2">SPX domain-containing protein 1</fullName>
    </submittedName>
</protein>
<dbReference type="PANTHER" id="PTHR45978">
    <property type="entry name" value="SPX DOMAIN-CONTAINING PROTEIN 3"/>
    <property type="match status" value="1"/>
</dbReference>
<gene>
    <name evidence="2" type="ORF">FVE85_0920</name>
</gene>
<dbReference type="OrthoDB" id="2011998at2759"/>
<dbReference type="Proteomes" id="UP000324585">
    <property type="component" value="Unassembled WGS sequence"/>
</dbReference>
<evidence type="ECO:0000313" key="3">
    <source>
        <dbReference type="Proteomes" id="UP000324585"/>
    </source>
</evidence>
<evidence type="ECO:0000259" key="1">
    <source>
        <dbReference type="PROSITE" id="PS51382"/>
    </source>
</evidence>
<evidence type="ECO:0000313" key="2">
    <source>
        <dbReference type="EMBL" id="KAA8497191.1"/>
    </source>
</evidence>
<organism evidence="2 3">
    <name type="scientific">Porphyridium purpureum</name>
    <name type="common">Red alga</name>
    <name type="synonym">Porphyridium cruentum</name>
    <dbReference type="NCBI Taxonomy" id="35688"/>
    <lineage>
        <taxon>Eukaryota</taxon>
        <taxon>Rhodophyta</taxon>
        <taxon>Bangiophyceae</taxon>
        <taxon>Porphyridiales</taxon>
        <taxon>Porphyridiaceae</taxon>
        <taxon>Porphyridium</taxon>
    </lineage>
</organism>
<dbReference type="InterPro" id="IPR031142">
    <property type="entry name" value="SPX_prot"/>
</dbReference>
<dbReference type="GO" id="GO:0016036">
    <property type="term" value="P:cellular response to phosphate starvation"/>
    <property type="evidence" value="ECO:0007669"/>
    <property type="project" value="InterPro"/>
</dbReference>
<accession>A0A5J4YZY2</accession>
<comment type="caution">
    <text evidence="2">The sequence shown here is derived from an EMBL/GenBank/DDBJ whole genome shotgun (WGS) entry which is preliminary data.</text>
</comment>
<sequence length="374" mass="42902">MKWGKYLNAVANEAPAWTQYYINYKRLKYVISEVDRKKGARVDAGLPDDDTELKYNRFDMKGLACHAGWEWKLSLVSQMTVESLEFLEILNEELLKINTFFEQKSAEFFEKLKEQKARGAFVKLTYERMEDHLDMFQEFCSVNYTTAIKSLKKHDKVLDAETQSLYTANVLNYQKFHTKIGLVVQRARKELQSSVVVPAELLAGASDDEDDQVDFGKHRTPSIPAAVAIQAYQPRQYRDLNNDVARPRDMKKEALCVPVRRVGQELFVLTILNEDSKGVPTLVKVELESGETAQDAAIRGLLEVAGVRATVERNIGEFMSTSRKLTVYDAFLLTVEEELEDWLSRSEVHRKWMLVDDAVAEVEDTSSIRVLRRV</sequence>
<dbReference type="EMBL" id="VRMN01000002">
    <property type="protein sequence ID" value="KAA8497191.1"/>
    <property type="molecule type" value="Genomic_DNA"/>
</dbReference>
<dbReference type="InterPro" id="IPR004331">
    <property type="entry name" value="SPX_dom"/>
</dbReference>
<proteinExistence type="predicted"/>
<dbReference type="InterPro" id="IPR015797">
    <property type="entry name" value="NUDIX_hydrolase-like_dom_sf"/>
</dbReference>
<name>A0A5J4YZY2_PORPP</name>
<reference evidence="3" key="1">
    <citation type="journal article" date="2019" name="Nat. Commun.">
        <title>Expansion of phycobilisome linker gene families in mesophilic red algae.</title>
        <authorList>
            <person name="Lee J."/>
            <person name="Kim D."/>
            <person name="Bhattacharya D."/>
            <person name="Yoon H.S."/>
        </authorList>
    </citation>
    <scope>NUCLEOTIDE SEQUENCE [LARGE SCALE GENOMIC DNA]</scope>
    <source>
        <strain evidence="3">CCMP 1328</strain>
    </source>
</reference>
<keyword evidence="3" id="KW-1185">Reference proteome</keyword>
<dbReference type="Gene3D" id="3.90.79.10">
    <property type="entry name" value="Nucleoside Triphosphate Pyrophosphohydrolase"/>
    <property type="match status" value="1"/>
</dbReference>
<dbReference type="CDD" id="cd14447">
    <property type="entry name" value="SPX"/>
    <property type="match status" value="1"/>
</dbReference>
<dbReference type="PANTHER" id="PTHR45978:SF7">
    <property type="entry name" value="SPX DOMAIN-CONTAINING PROTEIN 4"/>
    <property type="match status" value="1"/>
</dbReference>
<dbReference type="AlphaFoldDB" id="A0A5J4YZY2"/>
<feature type="domain" description="SPX" evidence="1">
    <location>
        <begin position="1"/>
        <end position="168"/>
    </location>
</feature>